<dbReference type="SFLD" id="SFLDS00003">
    <property type="entry name" value="Haloacid_Dehalogenase"/>
    <property type="match status" value="1"/>
</dbReference>
<dbReference type="InterPro" id="IPR023198">
    <property type="entry name" value="PGP-like_dom2"/>
</dbReference>
<accession>A0A9X3J6F4</accession>
<keyword evidence="5" id="KW-0378">Hydrolase</keyword>
<proteinExistence type="inferred from homology"/>
<dbReference type="PANTHER" id="PTHR43434">
    <property type="entry name" value="PHOSPHOGLYCOLATE PHOSPHATASE"/>
    <property type="match status" value="1"/>
</dbReference>
<organism evidence="5 6">
    <name type="scientific">Draconibacterium aestuarii</name>
    <dbReference type="NCBI Taxonomy" id="2998507"/>
    <lineage>
        <taxon>Bacteria</taxon>
        <taxon>Pseudomonadati</taxon>
        <taxon>Bacteroidota</taxon>
        <taxon>Bacteroidia</taxon>
        <taxon>Marinilabiliales</taxon>
        <taxon>Prolixibacteraceae</taxon>
        <taxon>Draconibacterium</taxon>
    </lineage>
</organism>
<gene>
    <name evidence="5" type="ORF">OU798_08720</name>
</gene>
<dbReference type="PANTHER" id="PTHR43434:SF1">
    <property type="entry name" value="PHOSPHOGLYCOLATE PHOSPHATASE"/>
    <property type="match status" value="1"/>
</dbReference>
<dbReference type="RefSeq" id="WP_343332755.1">
    <property type="nucleotide sequence ID" value="NZ_JAPOHD010000017.1"/>
</dbReference>
<dbReference type="Gene3D" id="1.10.150.240">
    <property type="entry name" value="Putative phosphatase, domain 2"/>
    <property type="match status" value="1"/>
</dbReference>
<dbReference type="SFLD" id="SFLDG01129">
    <property type="entry name" value="C1.5:_HAD__Beta-PGM__Phosphata"/>
    <property type="match status" value="1"/>
</dbReference>
<dbReference type="InterPro" id="IPR023214">
    <property type="entry name" value="HAD_sf"/>
</dbReference>
<dbReference type="GO" id="GO:0005829">
    <property type="term" value="C:cytosol"/>
    <property type="evidence" value="ECO:0007669"/>
    <property type="project" value="TreeGrafter"/>
</dbReference>
<dbReference type="EC" id="3.1.3.18" evidence="4"/>
<dbReference type="EMBL" id="JAPOHD010000017">
    <property type="protein sequence ID" value="MCY1720421.1"/>
    <property type="molecule type" value="Genomic_DNA"/>
</dbReference>
<evidence type="ECO:0000256" key="4">
    <source>
        <dbReference type="ARBA" id="ARBA00013078"/>
    </source>
</evidence>
<dbReference type="SUPFAM" id="SSF56784">
    <property type="entry name" value="HAD-like"/>
    <property type="match status" value="1"/>
</dbReference>
<evidence type="ECO:0000313" key="6">
    <source>
        <dbReference type="Proteomes" id="UP001145087"/>
    </source>
</evidence>
<keyword evidence="6" id="KW-1185">Reference proteome</keyword>
<comment type="similarity">
    <text evidence="3">Belongs to the HAD-like hydrolase superfamily. CbbY/CbbZ/Gph/YieH family.</text>
</comment>
<sequence>MQSIIWDWNGTLLNDLDFCISTINKLLKKRKLELVTHESYKAVFSFPVKDYYEAIGFDFSKEDFAIPAREFIDLYDAGVKNCLLHSSATEVLSYFKEKGIRQFVLSAMQQEMLNETLKQQGIFDYFEGVAGLNDHYAVSKIERGEQLISQFNINKEKATIIGDTIHDFEVAQQLGTDCILIADGHQSAERLQSTGIHVISDLRRLKELPL</sequence>
<reference evidence="5" key="1">
    <citation type="submission" date="2022-11" db="EMBL/GenBank/DDBJ databases">
        <title>Marilongibacter aestuarii gen. nov., sp. nov., isolated from tidal flat sediment.</title>
        <authorList>
            <person name="Jiayan W."/>
        </authorList>
    </citation>
    <scope>NUCLEOTIDE SEQUENCE</scope>
    <source>
        <strain evidence="5">Z1-6</strain>
    </source>
</reference>
<dbReference type="InterPro" id="IPR041492">
    <property type="entry name" value="HAD_2"/>
</dbReference>
<dbReference type="Pfam" id="PF13419">
    <property type="entry name" value="HAD_2"/>
    <property type="match status" value="1"/>
</dbReference>
<name>A0A9X3J6F4_9BACT</name>
<dbReference type="InterPro" id="IPR050155">
    <property type="entry name" value="HAD-like_hydrolase_sf"/>
</dbReference>
<dbReference type="Proteomes" id="UP001145087">
    <property type="component" value="Unassembled WGS sequence"/>
</dbReference>
<dbReference type="GO" id="GO:0008967">
    <property type="term" value="F:phosphoglycolate phosphatase activity"/>
    <property type="evidence" value="ECO:0007669"/>
    <property type="project" value="UniProtKB-EC"/>
</dbReference>
<evidence type="ECO:0000256" key="1">
    <source>
        <dbReference type="ARBA" id="ARBA00000830"/>
    </source>
</evidence>
<dbReference type="Gene3D" id="3.40.50.1000">
    <property type="entry name" value="HAD superfamily/HAD-like"/>
    <property type="match status" value="1"/>
</dbReference>
<evidence type="ECO:0000313" key="5">
    <source>
        <dbReference type="EMBL" id="MCY1720421.1"/>
    </source>
</evidence>
<comment type="catalytic activity">
    <reaction evidence="1">
        <text>2-phosphoglycolate + H2O = glycolate + phosphate</text>
        <dbReference type="Rhea" id="RHEA:14369"/>
        <dbReference type="ChEBI" id="CHEBI:15377"/>
        <dbReference type="ChEBI" id="CHEBI:29805"/>
        <dbReference type="ChEBI" id="CHEBI:43474"/>
        <dbReference type="ChEBI" id="CHEBI:58033"/>
        <dbReference type="EC" id="3.1.3.18"/>
    </reaction>
</comment>
<dbReference type="GO" id="GO:0006281">
    <property type="term" value="P:DNA repair"/>
    <property type="evidence" value="ECO:0007669"/>
    <property type="project" value="TreeGrafter"/>
</dbReference>
<dbReference type="AlphaFoldDB" id="A0A9X3J6F4"/>
<evidence type="ECO:0000256" key="2">
    <source>
        <dbReference type="ARBA" id="ARBA00004818"/>
    </source>
</evidence>
<protein>
    <recommendedName>
        <fullName evidence="4">phosphoglycolate phosphatase</fullName>
        <ecNumber evidence="4">3.1.3.18</ecNumber>
    </recommendedName>
</protein>
<dbReference type="InterPro" id="IPR036412">
    <property type="entry name" value="HAD-like_sf"/>
</dbReference>
<comment type="pathway">
    <text evidence="2">Organic acid metabolism; glycolate biosynthesis; glycolate from 2-phosphoglycolate: step 1/1.</text>
</comment>
<evidence type="ECO:0000256" key="3">
    <source>
        <dbReference type="ARBA" id="ARBA00006171"/>
    </source>
</evidence>
<comment type="caution">
    <text evidence="5">The sequence shown here is derived from an EMBL/GenBank/DDBJ whole genome shotgun (WGS) entry which is preliminary data.</text>
</comment>